<dbReference type="AlphaFoldDB" id="A0AAD5GRP9"/>
<organism evidence="6 7">
    <name type="scientific">Ambrosia artemisiifolia</name>
    <name type="common">Common ragweed</name>
    <dbReference type="NCBI Taxonomy" id="4212"/>
    <lineage>
        <taxon>Eukaryota</taxon>
        <taxon>Viridiplantae</taxon>
        <taxon>Streptophyta</taxon>
        <taxon>Embryophyta</taxon>
        <taxon>Tracheophyta</taxon>
        <taxon>Spermatophyta</taxon>
        <taxon>Magnoliopsida</taxon>
        <taxon>eudicotyledons</taxon>
        <taxon>Gunneridae</taxon>
        <taxon>Pentapetalae</taxon>
        <taxon>asterids</taxon>
        <taxon>campanulids</taxon>
        <taxon>Asterales</taxon>
        <taxon>Asteraceae</taxon>
        <taxon>Asteroideae</taxon>
        <taxon>Heliantheae alliance</taxon>
        <taxon>Heliantheae</taxon>
        <taxon>Ambrosia</taxon>
    </lineage>
</organism>
<name>A0AAD5GRP9_AMBAR</name>
<evidence type="ECO:0000313" key="7">
    <source>
        <dbReference type="Proteomes" id="UP001206925"/>
    </source>
</evidence>
<accession>A0AAD5GRP9</accession>
<keyword evidence="2 4" id="KW-0863">Zinc-finger</keyword>
<keyword evidence="1" id="KW-0479">Metal-binding</keyword>
<feature type="domain" description="GRF-type" evidence="5">
    <location>
        <begin position="4"/>
        <end position="44"/>
    </location>
</feature>
<proteinExistence type="predicted"/>
<gene>
    <name evidence="6" type="ORF">M8C21_030121</name>
</gene>
<comment type="caution">
    <text evidence="6">The sequence shown here is derived from an EMBL/GenBank/DDBJ whole genome shotgun (WGS) entry which is preliminary data.</text>
</comment>
<evidence type="ECO:0000313" key="6">
    <source>
        <dbReference type="EMBL" id="KAI7749608.1"/>
    </source>
</evidence>
<evidence type="ECO:0000256" key="3">
    <source>
        <dbReference type="ARBA" id="ARBA00022833"/>
    </source>
</evidence>
<dbReference type="Pfam" id="PF06839">
    <property type="entry name" value="Zn_ribbon_GRF"/>
    <property type="match status" value="1"/>
</dbReference>
<dbReference type="GO" id="GO:0008270">
    <property type="term" value="F:zinc ion binding"/>
    <property type="evidence" value="ECO:0007669"/>
    <property type="project" value="UniProtKB-KW"/>
</dbReference>
<reference evidence="6" key="1">
    <citation type="submission" date="2022-06" db="EMBL/GenBank/DDBJ databases">
        <title>Uncovering the hologenomic basis of an extraordinary plant invasion.</title>
        <authorList>
            <person name="Bieker V.C."/>
            <person name="Martin M.D."/>
            <person name="Gilbert T."/>
            <person name="Hodgins K."/>
            <person name="Battlay P."/>
            <person name="Petersen B."/>
            <person name="Wilson J."/>
        </authorList>
    </citation>
    <scope>NUCLEOTIDE SEQUENCE</scope>
    <source>
        <strain evidence="6">AA19_3_7</strain>
        <tissue evidence="6">Leaf</tissue>
    </source>
</reference>
<keyword evidence="7" id="KW-1185">Reference proteome</keyword>
<sequence>MEMCHFGLEAIGKTSWTNENPGRQFYTCPLENNVCQYFNWLDPPMCQRSNMIIPGLLRSKNRLEQEINVKLMLANVSRETKCRV</sequence>
<dbReference type="InterPro" id="IPR010666">
    <property type="entry name" value="Znf_GRF"/>
</dbReference>
<keyword evidence="3" id="KW-0862">Zinc</keyword>
<evidence type="ECO:0000259" key="5">
    <source>
        <dbReference type="PROSITE" id="PS51999"/>
    </source>
</evidence>
<evidence type="ECO:0000256" key="1">
    <source>
        <dbReference type="ARBA" id="ARBA00022723"/>
    </source>
</evidence>
<evidence type="ECO:0000256" key="2">
    <source>
        <dbReference type="ARBA" id="ARBA00022771"/>
    </source>
</evidence>
<dbReference type="EMBL" id="JAMZMK010006321">
    <property type="protein sequence ID" value="KAI7749608.1"/>
    <property type="molecule type" value="Genomic_DNA"/>
</dbReference>
<dbReference type="Proteomes" id="UP001206925">
    <property type="component" value="Unassembled WGS sequence"/>
</dbReference>
<dbReference type="PROSITE" id="PS51999">
    <property type="entry name" value="ZF_GRF"/>
    <property type="match status" value="1"/>
</dbReference>
<evidence type="ECO:0000256" key="4">
    <source>
        <dbReference type="PROSITE-ProRule" id="PRU01343"/>
    </source>
</evidence>
<dbReference type="PANTHER" id="PTHR33248">
    <property type="entry name" value="ZINC ION-BINDING PROTEIN"/>
    <property type="match status" value="1"/>
</dbReference>
<protein>
    <recommendedName>
        <fullName evidence="5">GRF-type domain-containing protein</fullName>
    </recommendedName>
</protein>